<keyword evidence="3" id="KW-1185">Reference proteome</keyword>
<dbReference type="Proteomes" id="UP000054270">
    <property type="component" value="Unassembled WGS sequence"/>
</dbReference>
<keyword evidence="1" id="KW-0732">Signal</keyword>
<protein>
    <submittedName>
        <fullName evidence="2">Uncharacterized protein</fullName>
    </submittedName>
</protein>
<evidence type="ECO:0000313" key="3">
    <source>
        <dbReference type="Proteomes" id="UP000054270"/>
    </source>
</evidence>
<feature type="non-terminal residue" evidence="2">
    <location>
        <position position="96"/>
    </location>
</feature>
<feature type="chain" id="PRO_5002259722" evidence="1">
    <location>
        <begin position="21"/>
        <end position="96"/>
    </location>
</feature>
<dbReference type="AlphaFoldDB" id="A0A0D2NIJ1"/>
<evidence type="ECO:0000313" key="2">
    <source>
        <dbReference type="EMBL" id="KJA18714.1"/>
    </source>
</evidence>
<organism evidence="2 3">
    <name type="scientific">Hypholoma sublateritium (strain FD-334 SS-4)</name>
    <dbReference type="NCBI Taxonomy" id="945553"/>
    <lineage>
        <taxon>Eukaryota</taxon>
        <taxon>Fungi</taxon>
        <taxon>Dikarya</taxon>
        <taxon>Basidiomycota</taxon>
        <taxon>Agaricomycotina</taxon>
        <taxon>Agaricomycetes</taxon>
        <taxon>Agaricomycetidae</taxon>
        <taxon>Agaricales</taxon>
        <taxon>Agaricineae</taxon>
        <taxon>Strophariaceae</taxon>
        <taxon>Hypholoma</taxon>
    </lineage>
</organism>
<accession>A0A0D2NIJ1</accession>
<name>A0A0D2NIJ1_HYPSF</name>
<evidence type="ECO:0000256" key="1">
    <source>
        <dbReference type="SAM" id="SignalP"/>
    </source>
</evidence>
<reference evidence="3" key="1">
    <citation type="submission" date="2014-04" db="EMBL/GenBank/DDBJ databases">
        <title>Evolutionary Origins and Diversification of the Mycorrhizal Mutualists.</title>
        <authorList>
            <consortium name="DOE Joint Genome Institute"/>
            <consortium name="Mycorrhizal Genomics Consortium"/>
            <person name="Kohler A."/>
            <person name="Kuo A."/>
            <person name="Nagy L.G."/>
            <person name="Floudas D."/>
            <person name="Copeland A."/>
            <person name="Barry K.W."/>
            <person name="Cichocki N."/>
            <person name="Veneault-Fourrey C."/>
            <person name="LaButti K."/>
            <person name="Lindquist E.A."/>
            <person name="Lipzen A."/>
            <person name="Lundell T."/>
            <person name="Morin E."/>
            <person name="Murat C."/>
            <person name="Riley R."/>
            <person name="Ohm R."/>
            <person name="Sun H."/>
            <person name="Tunlid A."/>
            <person name="Henrissat B."/>
            <person name="Grigoriev I.V."/>
            <person name="Hibbett D.S."/>
            <person name="Martin F."/>
        </authorList>
    </citation>
    <scope>NUCLEOTIDE SEQUENCE [LARGE SCALE GENOMIC DNA]</scope>
    <source>
        <strain evidence="3">FD-334 SS-4</strain>
    </source>
</reference>
<gene>
    <name evidence="2" type="ORF">HYPSUDRAFT_218088</name>
</gene>
<sequence length="96" mass="9567">MKFIPAILVVAMVSAATVSAAGTFSVSVFTSGFCASSSTLISTTTGIEAASGTCISFPLAMASVDLIMSGTCATTTFFSDAACTDPSDTDIGTPFN</sequence>
<dbReference type="EMBL" id="KN817586">
    <property type="protein sequence ID" value="KJA18714.1"/>
    <property type="molecule type" value="Genomic_DNA"/>
</dbReference>
<proteinExistence type="predicted"/>
<feature type="signal peptide" evidence="1">
    <location>
        <begin position="1"/>
        <end position="20"/>
    </location>
</feature>